<dbReference type="Proteomes" id="UP000247602">
    <property type="component" value="Unassembled WGS sequence"/>
</dbReference>
<name>A0A323VF43_9ACTN</name>
<accession>A0A323VF43</accession>
<keyword evidence="1" id="KW-1133">Transmembrane helix</keyword>
<feature type="transmembrane region" description="Helical" evidence="1">
    <location>
        <begin position="84"/>
        <end position="105"/>
    </location>
</feature>
<evidence type="ECO:0000313" key="4">
    <source>
        <dbReference type="Proteomes" id="UP000247602"/>
    </source>
</evidence>
<keyword evidence="1" id="KW-0812">Transmembrane</keyword>
<reference evidence="2 5" key="2">
    <citation type="submission" date="2020-08" db="EMBL/GenBank/DDBJ databases">
        <title>Sequencing the genomes of 1000 actinobacteria strains.</title>
        <authorList>
            <person name="Klenk H.-P."/>
        </authorList>
    </citation>
    <scope>NUCLEOTIDE SEQUENCE [LARGE SCALE GENOMIC DNA]</scope>
    <source>
        <strain evidence="2 5">DSM 16678</strain>
    </source>
</reference>
<sequence>MKWYADAPAMRARQVVTDVVVVLWCLTSTRVAVATSSVLRQVQEPTERLRSAGDLLADGPGPVGDAGERLAAAGTKAHDAVGRASLVLGLVVAVVLMGWVAARWVPRRVHHAREAGAVLALHRDVDALALRAATTLPLHRLARLGPDPVARWRRGEPGAAAQLAALQCQEFGVHPPHDPGRPPGSTSG</sequence>
<dbReference type="EMBL" id="QKNV01000009">
    <property type="protein sequence ID" value="PZA23241.1"/>
    <property type="molecule type" value="Genomic_DNA"/>
</dbReference>
<dbReference type="Proteomes" id="UP000580718">
    <property type="component" value="Unassembled WGS sequence"/>
</dbReference>
<reference evidence="3 4" key="1">
    <citation type="submission" date="2018-06" db="EMBL/GenBank/DDBJ databases">
        <title>Draft genome sequence of Modestobacter versicolor CP153-2.</title>
        <authorList>
            <person name="Gundlapally S.R."/>
        </authorList>
    </citation>
    <scope>NUCLEOTIDE SEQUENCE [LARGE SCALE GENOMIC DNA]</scope>
    <source>
        <strain evidence="3 4">CP153-2</strain>
    </source>
</reference>
<comment type="caution">
    <text evidence="3">The sequence shown here is derived from an EMBL/GenBank/DDBJ whole genome shotgun (WGS) entry which is preliminary data.</text>
</comment>
<protein>
    <submittedName>
        <fullName evidence="3">Uncharacterized protein</fullName>
    </submittedName>
</protein>
<keyword evidence="1" id="KW-0472">Membrane</keyword>
<dbReference type="AlphaFoldDB" id="A0A323VF43"/>
<dbReference type="OrthoDB" id="5198533at2"/>
<dbReference type="EMBL" id="JACIBU010000001">
    <property type="protein sequence ID" value="MBB3674695.1"/>
    <property type="molecule type" value="Genomic_DNA"/>
</dbReference>
<dbReference type="RefSeq" id="WP_110550385.1">
    <property type="nucleotide sequence ID" value="NZ_JACIBU010000001.1"/>
</dbReference>
<evidence type="ECO:0000256" key="1">
    <source>
        <dbReference type="SAM" id="Phobius"/>
    </source>
</evidence>
<evidence type="ECO:0000313" key="3">
    <source>
        <dbReference type="EMBL" id="PZA23241.1"/>
    </source>
</evidence>
<organism evidence="3 4">
    <name type="scientific">Modestobacter versicolor</name>
    <dbReference type="NCBI Taxonomy" id="429133"/>
    <lineage>
        <taxon>Bacteria</taxon>
        <taxon>Bacillati</taxon>
        <taxon>Actinomycetota</taxon>
        <taxon>Actinomycetes</taxon>
        <taxon>Geodermatophilales</taxon>
        <taxon>Geodermatophilaceae</taxon>
        <taxon>Modestobacter</taxon>
    </lineage>
</organism>
<proteinExistence type="predicted"/>
<evidence type="ECO:0000313" key="2">
    <source>
        <dbReference type="EMBL" id="MBB3674695.1"/>
    </source>
</evidence>
<keyword evidence="4" id="KW-1185">Reference proteome</keyword>
<evidence type="ECO:0000313" key="5">
    <source>
        <dbReference type="Proteomes" id="UP000580718"/>
    </source>
</evidence>
<gene>
    <name evidence="3" type="ORF">DMO24_00835</name>
    <name evidence="2" type="ORF">FHX36_000430</name>
</gene>